<proteinExistence type="predicted"/>
<sequence>MGMIRAVMKKSSISDISKGCRFPSASCKMKSINFRQGGGSSGPSFVRLTASISSSSIRFFLTMTTEVFSDKRMDFSLKSEQAAALLGLLRLTCPSPFSTPCTSFVASCDPFSSLLFSVDSSPFFCGFALHLFVPVVTEDRGLFTMSPE</sequence>
<reference evidence="1" key="2">
    <citation type="journal article" date="2015" name="Data Brief">
        <title>Shoot transcriptome of the giant reed, Arundo donax.</title>
        <authorList>
            <person name="Barrero R.A."/>
            <person name="Guerrero F.D."/>
            <person name="Moolhuijzen P."/>
            <person name="Goolsby J.A."/>
            <person name="Tidwell J."/>
            <person name="Bellgard S.E."/>
            <person name="Bellgard M.I."/>
        </authorList>
    </citation>
    <scope>NUCLEOTIDE SEQUENCE</scope>
    <source>
        <tissue evidence="1">Shoot tissue taken approximately 20 cm above the soil surface</tissue>
    </source>
</reference>
<evidence type="ECO:0000313" key="1">
    <source>
        <dbReference type="EMBL" id="JAE11199.1"/>
    </source>
</evidence>
<protein>
    <submittedName>
        <fullName evidence="1">DNM1B</fullName>
    </submittedName>
</protein>
<organism evidence="1">
    <name type="scientific">Arundo donax</name>
    <name type="common">Giant reed</name>
    <name type="synonym">Donax arundinaceus</name>
    <dbReference type="NCBI Taxonomy" id="35708"/>
    <lineage>
        <taxon>Eukaryota</taxon>
        <taxon>Viridiplantae</taxon>
        <taxon>Streptophyta</taxon>
        <taxon>Embryophyta</taxon>
        <taxon>Tracheophyta</taxon>
        <taxon>Spermatophyta</taxon>
        <taxon>Magnoliopsida</taxon>
        <taxon>Liliopsida</taxon>
        <taxon>Poales</taxon>
        <taxon>Poaceae</taxon>
        <taxon>PACMAD clade</taxon>
        <taxon>Arundinoideae</taxon>
        <taxon>Arundineae</taxon>
        <taxon>Arundo</taxon>
    </lineage>
</organism>
<dbReference type="AlphaFoldDB" id="A0A0A9FJ03"/>
<reference evidence="1" key="1">
    <citation type="submission" date="2014-09" db="EMBL/GenBank/DDBJ databases">
        <authorList>
            <person name="Magalhaes I.L.F."/>
            <person name="Oliveira U."/>
            <person name="Santos F.R."/>
            <person name="Vidigal T.H.D.A."/>
            <person name="Brescovit A.D."/>
            <person name="Santos A.J."/>
        </authorList>
    </citation>
    <scope>NUCLEOTIDE SEQUENCE</scope>
    <source>
        <tissue evidence="1">Shoot tissue taken approximately 20 cm above the soil surface</tissue>
    </source>
</reference>
<accession>A0A0A9FJ03</accession>
<dbReference type="EMBL" id="GBRH01186697">
    <property type="protein sequence ID" value="JAE11199.1"/>
    <property type="molecule type" value="Transcribed_RNA"/>
</dbReference>
<name>A0A0A9FJ03_ARUDO</name>